<dbReference type="RefSeq" id="WP_145854771.1">
    <property type="nucleotide sequence ID" value="NZ_RPFW01000003.1"/>
</dbReference>
<comment type="caution">
    <text evidence="10">The sequence shown here is derived from an EMBL/GenBank/DDBJ whole genome shotgun (WGS) entry which is preliminary data.</text>
</comment>
<feature type="transmembrane region" description="Helical" evidence="8">
    <location>
        <begin position="424"/>
        <end position="448"/>
    </location>
</feature>
<feature type="transmembrane region" description="Helical" evidence="8">
    <location>
        <begin position="12"/>
        <end position="38"/>
    </location>
</feature>
<feature type="domain" description="Major facilitator superfamily (MFS) profile" evidence="9">
    <location>
        <begin position="17"/>
        <end position="492"/>
    </location>
</feature>
<dbReference type="Proteomes" id="UP000460272">
    <property type="component" value="Unassembled WGS sequence"/>
</dbReference>
<feature type="transmembrane region" description="Helical" evidence="8">
    <location>
        <begin position="152"/>
        <end position="175"/>
    </location>
</feature>
<dbReference type="CDD" id="cd17321">
    <property type="entry name" value="MFS_MMR_MDR_like"/>
    <property type="match status" value="1"/>
</dbReference>
<feature type="transmembrane region" description="Helical" evidence="8">
    <location>
        <begin position="288"/>
        <end position="316"/>
    </location>
</feature>
<dbReference type="PROSITE" id="PS50850">
    <property type="entry name" value="MFS"/>
    <property type="match status" value="1"/>
</dbReference>
<gene>
    <name evidence="10" type="ORF">EAS64_15365</name>
</gene>
<organism evidence="10 11">
    <name type="scientific">Trebonia kvetii</name>
    <dbReference type="NCBI Taxonomy" id="2480626"/>
    <lineage>
        <taxon>Bacteria</taxon>
        <taxon>Bacillati</taxon>
        <taxon>Actinomycetota</taxon>
        <taxon>Actinomycetes</taxon>
        <taxon>Streptosporangiales</taxon>
        <taxon>Treboniaceae</taxon>
        <taxon>Trebonia</taxon>
    </lineage>
</organism>
<dbReference type="PANTHER" id="PTHR42718">
    <property type="entry name" value="MAJOR FACILITATOR SUPERFAMILY MULTIDRUG TRANSPORTER MFSC"/>
    <property type="match status" value="1"/>
</dbReference>
<evidence type="ECO:0000259" key="9">
    <source>
        <dbReference type="PROSITE" id="PS50850"/>
    </source>
</evidence>
<comment type="subcellular location">
    <subcellularLocation>
        <location evidence="1">Cell membrane</location>
        <topology evidence="1">Multi-pass membrane protein</topology>
    </subcellularLocation>
</comment>
<accession>A0A6P2BZW8</accession>
<keyword evidence="4 8" id="KW-0812">Transmembrane</keyword>
<feature type="region of interest" description="Disordered" evidence="7">
    <location>
        <begin position="584"/>
        <end position="603"/>
    </location>
</feature>
<feature type="transmembrane region" description="Helical" evidence="8">
    <location>
        <begin position="245"/>
        <end position="267"/>
    </location>
</feature>
<dbReference type="InterPro" id="IPR036259">
    <property type="entry name" value="MFS_trans_sf"/>
</dbReference>
<feature type="transmembrane region" description="Helical" evidence="8">
    <location>
        <begin position="58"/>
        <end position="77"/>
    </location>
</feature>
<evidence type="ECO:0000256" key="3">
    <source>
        <dbReference type="ARBA" id="ARBA00022475"/>
    </source>
</evidence>
<evidence type="ECO:0000256" key="4">
    <source>
        <dbReference type="ARBA" id="ARBA00022692"/>
    </source>
</evidence>
<keyword evidence="5 8" id="KW-1133">Transmembrane helix</keyword>
<proteinExistence type="predicted"/>
<feature type="transmembrane region" description="Helical" evidence="8">
    <location>
        <begin position="384"/>
        <end position="403"/>
    </location>
</feature>
<evidence type="ECO:0000256" key="8">
    <source>
        <dbReference type="SAM" id="Phobius"/>
    </source>
</evidence>
<name>A0A6P2BZW8_9ACTN</name>
<dbReference type="GO" id="GO:0005886">
    <property type="term" value="C:plasma membrane"/>
    <property type="evidence" value="ECO:0007669"/>
    <property type="project" value="UniProtKB-SubCell"/>
</dbReference>
<reference evidence="10 11" key="1">
    <citation type="submission" date="2018-11" db="EMBL/GenBank/DDBJ databases">
        <title>Trebonia kvetii gen.nov., sp.nov., a novel acidophilic actinobacterium, and proposal of the new actinobacterial family Treboniaceae fam. nov.</title>
        <authorList>
            <person name="Rapoport D."/>
            <person name="Sagova-Mareckova M."/>
            <person name="Sedlacek I."/>
            <person name="Provaznik J."/>
            <person name="Kralova S."/>
            <person name="Pavlinic D."/>
            <person name="Benes V."/>
            <person name="Kopecky J."/>
        </authorList>
    </citation>
    <scope>NUCLEOTIDE SEQUENCE [LARGE SCALE GENOMIC DNA]</scope>
    <source>
        <strain evidence="10 11">15Tr583</strain>
    </source>
</reference>
<protein>
    <submittedName>
        <fullName evidence="10">MFS transporter</fullName>
    </submittedName>
</protein>
<evidence type="ECO:0000313" key="11">
    <source>
        <dbReference type="Proteomes" id="UP000460272"/>
    </source>
</evidence>
<dbReference type="PANTHER" id="PTHR42718:SF46">
    <property type="entry name" value="BLR6921 PROTEIN"/>
    <property type="match status" value="1"/>
</dbReference>
<dbReference type="Gene3D" id="1.20.1250.20">
    <property type="entry name" value="MFS general substrate transporter like domains"/>
    <property type="match status" value="2"/>
</dbReference>
<feature type="transmembrane region" description="Helical" evidence="8">
    <location>
        <begin position="115"/>
        <end position="140"/>
    </location>
</feature>
<dbReference type="InterPro" id="IPR020846">
    <property type="entry name" value="MFS_dom"/>
</dbReference>
<evidence type="ECO:0000256" key="6">
    <source>
        <dbReference type="ARBA" id="ARBA00023136"/>
    </source>
</evidence>
<keyword evidence="11" id="KW-1185">Reference proteome</keyword>
<dbReference type="GO" id="GO:0022857">
    <property type="term" value="F:transmembrane transporter activity"/>
    <property type="evidence" value="ECO:0007669"/>
    <property type="project" value="InterPro"/>
</dbReference>
<feature type="transmembrane region" description="Helical" evidence="8">
    <location>
        <begin position="181"/>
        <end position="201"/>
    </location>
</feature>
<evidence type="ECO:0000256" key="2">
    <source>
        <dbReference type="ARBA" id="ARBA00022448"/>
    </source>
</evidence>
<evidence type="ECO:0000313" key="10">
    <source>
        <dbReference type="EMBL" id="TVZ04634.1"/>
    </source>
</evidence>
<dbReference type="EMBL" id="RPFW01000003">
    <property type="protein sequence ID" value="TVZ04634.1"/>
    <property type="molecule type" value="Genomic_DNA"/>
</dbReference>
<dbReference type="SUPFAM" id="SSF103473">
    <property type="entry name" value="MFS general substrate transporter"/>
    <property type="match status" value="2"/>
</dbReference>
<evidence type="ECO:0000256" key="7">
    <source>
        <dbReference type="SAM" id="MobiDB-lite"/>
    </source>
</evidence>
<dbReference type="OrthoDB" id="102502at2"/>
<evidence type="ECO:0000256" key="5">
    <source>
        <dbReference type="ARBA" id="ARBA00022989"/>
    </source>
</evidence>
<sequence>MPDKPVRALGPNYKWIALSNTTLGVLMATINQSIVLIALPDVFRGIGLNPLGPGNTSYLLWMFMGFLVVSAVLVVAFGRLGDMFGRVRMYNIGFAVFSVASIFLTVTWMHGVAAALWLIIWRVVQGIGGAFLFANSTAILTDAFPANQRGTALGLNSIAAISGSFIGLVLGGVLAPINWHLIFLVSAPIGAFGTVWAYFMLRDTGVRKRAKMDWWGNLLFAVGLISILVGITYGLQPYGGHAMGWTSPFVLGSMIGGVVLLVVFVFVETKVEDPLFNISLFKIRAFAFGNIASLMLAMSRGGMQFMLIIWLQGIWLPLHGYSYSQTPLWAGIYLLPLTVGFVVSAPLSGVLSDKFGPKAFTVGGSLLTAATFLVLIFVPVNFSYWEFALVLALNGFGSGLFASPNRAEMMNSVPANSRGAAGGMIATFMNSAAVLSIGVFFSLMVAGLTSKLPTALFSGLTTNGVQTTAATTISHLPPIGVLFSAFLGYNPMQQLLGPALNGLSPAHVSYVTGREFFPHLITAPFHDGLGVAFGFAIAVGVVAAIASALTGRPSVTDRAEPEALGSELAAVAGEGTFEPSELVIPDNVAQDTSQPADKPGISG</sequence>
<keyword evidence="3" id="KW-1003">Cell membrane</keyword>
<keyword evidence="2" id="KW-0813">Transport</keyword>
<feature type="transmembrane region" description="Helical" evidence="8">
    <location>
        <begin position="89"/>
        <end position="109"/>
    </location>
</feature>
<keyword evidence="6 8" id="KW-0472">Membrane</keyword>
<feature type="transmembrane region" description="Helical" evidence="8">
    <location>
        <begin position="213"/>
        <end position="233"/>
    </location>
</feature>
<dbReference type="InterPro" id="IPR011701">
    <property type="entry name" value="MFS"/>
</dbReference>
<feature type="transmembrane region" description="Helical" evidence="8">
    <location>
        <begin position="528"/>
        <end position="549"/>
    </location>
</feature>
<feature type="transmembrane region" description="Helical" evidence="8">
    <location>
        <begin position="328"/>
        <end position="347"/>
    </location>
</feature>
<feature type="transmembrane region" description="Helical" evidence="8">
    <location>
        <begin position="359"/>
        <end position="378"/>
    </location>
</feature>
<evidence type="ECO:0000256" key="1">
    <source>
        <dbReference type="ARBA" id="ARBA00004651"/>
    </source>
</evidence>
<dbReference type="AlphaFoldDB" id="A0A6P2BZW8"/>
<dbReference type="Pfam" id="PF07690">
    <property type="entry name" value="MFS_1"/>
    <property type="match status" value="2"/>
</dbReference>